<proteinExistence type="predicted"/>
<comment type="caution">
    <text evidence="2">The sequence shown here is derived from an EMBL/GenBank/DDBJ whole genome shotgun (WGS) entry which is preliminary data.</text>
</comment>
<name>A0A430AVR9_9ENTE</name>
<feature type="signal peptide" evidence="1">
    <location>
        <begin position="1"/>
        <end position="23"/>
    </location>
</feature>
<dbReference type="Proteomes" id="UP000286773">
    <property type="component" value="Unassembled WGS sequence"/>
</dbReference>
<keyword evidence="3" id="KW-1185">Reference proteome</keyword>
<dbReference type="EMBL" id="NGKC01000006">
    <property type="protein sequence ID" value="RSU12141.1"/>
    <property type="molecule type" value="Genomic_DNA"/>
</dbReference>
<reference evidence="2 3" key="1">
    <citation type="submission" date="2017-05" db="EMBL/GenBank/DDBJ databases">
        <title>Vagococcus spp. assemblies.</title>
        <authorList>
            <person name="Gulvik C.A."/>
        </authorList>
    </citation>
    <scope>NUCLEOTIDE SEQUENCE [LARGE SCALE GENOMIC DNA]</scope>
    <source>
        <strain evidence="2 3">LMG 24798</strain>
    </source>
</reference>
<sequence length="141" mass="16314">MRKKYWLGFVLLFSMLLTGCSHIAGKVADSAKKTAVQTTENLYVGEGEFELLTQTIRPTDNELRVKSEGIDEEKITYIYVANEKVFEQKMKNGEEYTISIAGVKDAHRLDYKPKVQLIQFEDDNEDGEMTTFRQERYTVEK</sequence>
<dbReference type="AlphaFoldDB" id="A0A430AVR9"/>
<accession>A0A430AVR9</accession>
<dbReference type="PROSITE" id="PS51257">
    <property type="entry name" value="PROKAR_LIPOPROTEIN"/>
    <property type="match status" value="1"/>
</dbReference>
<feature type="chain" id="PRO_5039411761" description="Lipoprotein" evidence="1">
    <location>
        <begin position="24"/>
        <end position="141"/>
    </location>
</feature>
<evidence type="ECO:0000313" key="2">
    <source>
        <dbReference type="EMBL" id="RSU12141.1"/>
    </source>
</evidence>
<gene>
    <name evidence="2" type="ORF">CBF27_06875</name>
</gene>
<dbReference type="RefSeq" id="WP_126813589.1">
    <property type="nucleotide sequence ID" value="NZ_NGKC01000006.1"/>
</dbReference>
<dbReference type="OrthoDB" id="2192359at2"/>
<keyword evidence="1" id="KW-0732">Signal</keyword>
<organism evidence="2 3">
    <name type="scientific">Vagococcus acidifermentans</name>
    <dbReference type="NCBI Taxonomy" id="564710"/>
    <lineage>
        <taxon>Bacteria</taxon>
        <taxon>Bacillati</taxon>
        <taxon>Bacillota</taxon>
        <taxon>Bacilli</taxon>
        <taxon>Lactobacillales</taxon>
        <taxon>Enterococcaceae</taxon>
        <taxon>Vagococcus</taxon>
    </lineage>
</organism>
<evidence type="ECO:0008006" key="4">
    <source>
        <dbReference type="Google" id="ProtNLM"/>
    </source>
</evidence>
<evidence type="ECO:0000256" key="1">
    <source>
        <dbReference type="SAM" id="SignalP"/>
    </source>
</evidence>
<evidence type="ECO:0000313" key="3">
    <source>
        <dbReference type="Proteomes" id="UP000286773"/>
    </source>
</evidence>
<protein>
    <recommendedName>
        <fullName evidence="4">Lipoprotein</fullName>
    </recommendedName>
</protein>